<name>A0A0D6EVK6_9PROT</name>
<keyword evidence="1" id="KW-1133">Transmembrane helix</keyword>
<proteinExistence type="predicted"/>
<keyword evidence="3" id="KW-1185">Reference proteome</keyword>
<dbReference type="EMBL" id="LN827929">
    <property type="protein sequence ID" value="CEZ19464.1"/>
    <property type="molecule type" value="Genomic_DNA"/>
</dbReference>
<keyword evidence="1" id="KW-0812">Transmembrane</keyword>
<evidence type="ECO:0000313" key="2">
    <source>
        <dbReference type="EMBL" id="CEZ19464.1"/>
    </source>
</evidence>
<organism evidence="2 3">
    <name type="scientific">Candidatus Methylopumilus planktonicus</name>
    <dbReference type="NCBI Taxonomy" id="1581557"/>
    <lineage>
        <taxon>Bacteria</taxon>
        <taxon>Pseudomonadati</taxon>
        <taxon>Pseudomonadota</taxon>
        <taxon>Betaproteobacteria</taxon>
        <taxon>Nitrosomonadales</taxon>
        <taxon>Methylophilaceae</taxon>
        <taxon>Candidatus Methylopumilus</taxon>
    </lineage>
</organism>
<dbReference type="RefSeq" id="WP_173424744.1">
    <property type="nucleotide sequence ID" value="NZ_LN827929.1"/>
</dbReference>
<evidence type="ECO:0000256" key="1">
    <source>
        <dbReference type="SAM" id="Phobius"/>
    </source>
</evidence>
<sequence>MTKKNKQEALLEKIHQKLSDINTNMLKVFWIVAIFAFLYFGLMLHLLLK</sequence>
<dbReference type="KEGG" id="mbat:BN1208_0577"/>
<evidence type="ECO:0000313" key="3">
    <source>
        <dbReference type="Proteomes" id="UP000064007"/>
    </source>
</evidence>
<reference evidence="3" key="1">
    <citation type="submission" date="2014-12" db="EMBL/GenBank/DDBJ databases">
        <authorList>
            <person name="Salcher M.M."/>
        </authorList>
    </citation>
    <scope>NUCLEOTIDE SEQUENCE [LARGE SCALE GENOMIC DNA]</scope>
    <source>
        <strain evidence="3">MMS-10A-171</strain>
    </source>
</reference>
<accession>A0A0D6EVK6</accession>
<protein>
    <submittedName>
        <fullName evidence="2">Uncharacterized protein</fullName>
    </submittedName>
</protein>
<gene>
    <name evidence="2" type="ORF">BN1208_0577</name>
</gene>
<feature type="transmembrane region" description="Helical" evidence="1">
    <location>
        <begin position="28"/>
        <end position="48"/>
    </location>
</feature>
<dbReference type="Proteomes" id="UP000064007">
    <property type="component" value="Chromosome 1"/>
</dbReference>
<dbReference type="HOGENOM" id="CLU_215377_0_0_4"/>
<dbReference type="AlphaFoldDB" id="A0A0D6EVK6"/>
<keyword evidence="1" id="KW-0472">Membrane</keyword>